<sequence length="247" mass="27496">MHTSNPPHEYKLSRRALLVASAGAALAPSIIRAKEHQMTPKAFVYTEVAISVPFDKAPWPTINDEIKKQPGFLNKTWLHGHGTGSIGGFYSFDSLENARSFVTGYFPTEPRSFGVAHNTRVFDAAIVREASEDLGAVHYGADPKAKPGAFVYTELQFSQPFENFDWRSRNSQLKQVPGLQSKIWLSGLSTHTLGGFDAFDTVEHALDYAINQFPEVARNLDAAFYTRVFDATTTEVASRQMQSPFYL</sequence>
<evidence type="ECO:0000313" key="1">
    <source>
        <dbReference type="EMBL" id="SHG88654.1"/>
    </source>
</evidence>
<evidence type="ECO:0008006" key="3">
    <source>
        <dbReference type="Google" id="ProtNLM"/>
    </source>
</evidence>
<dbReference type="SUPFAM" id="SSF54909">
    <property type="entry name" value="Dimeric alpha+beta barrel"/>
    <property type="match status" value="2"/>
</dbReference>
<dbReference type="Proteomes" id="UP000184211">
    <property type="component" value="Unassembled WGS sequence"/>
</dbReference>
<dbReference type="InterPro" id="IPR011008">
    <property type="entry name" value="Dimeric_a/b-barrel"/>
</dbReference>
<proteinExistence type="predicted"/>
<dbReference type="EMBL" id="FQWM01000002">
    <property type="protein sequence ID" value="SHG88654.1"/>
    <property type="molecule type" value="Genomic_DNA"/>
</dbReference>
<dbReference type="PROSITE" id="PS51318">
    <property type="entry name" value="TAT"/>
    <property type="match status" value="1"/>
</dbReference>
<dbReference type="AlphaFoldDB" id="A0A1M5NGG9"/>
<dbReference type="Pfam" id="PF08803">
    <property type="entry name" value="ydhR"/>
    <property type="match status" value="1"/>
</dbReference>
<reference evidence="2" key="1">
    <citation type="submission" date="2016-11" db="EMBL/GenBank/DDBJ databases">
        <authorList>
            <person name="Varghese N."/>
            <person name="Submissions S."/>
        </authorList>
    </citation>
    <scope>NUCLEOTIDE SEQUENCE [LARGE SCALE GENOMIC DNA]</scope>
    <source>
        <strain evidence="2">DSM 28223</strain>
    </source>
</reference>
<dbReference type="Gene3D" id="3.30.70.100">
    <property type="match status" value="2"/>
</dbReference>
<accession>A0A1M5NGG9</accession>
<dbReference type="InterPro" id="IPR014910">
    <property type="entry name" value="YdhR"/>
</dbReference>
<protein>
    <recommendedName>
        <fullName evidence="3">Mono-oxygenase ydhR</fullName>
    </recommendedName>
</protein>
<organism evidence="1 2">
    <name type="scientific">Cognatishimia maritima</name>
    <dbReference type="NCBI Taxonomy" id="870908"/>
    <lineage>
        <taxon>Bacteria</taxon>
        <taxon>Pseudomonadati</taxon>
        <taxon>Pseudomonadota</taxon>
        <taxon>Alphaproteobacteria</taxon>
        <taxon>Rhodobacterales</taxon>
        <taxon>Paracoccaceae</taxon>
        <taxon>Cognatishimia</taxon>
    </lineage>
</organism>
<gene>
    <name evidence="1" type="ORF">SAMN04488044_1535</name>
</gene>
<dbReference type="InterPro" id="IPR006311">
    <property type="entry name" value="TAT_signal"/>
</dbReference>
<evidence type="ECO:0000313" key="2">
    <source>
        <dbReference type="Proteomes" id="UP000184211"/>
    </source>
</evidence>
<name>A0A1M5NGG9_9RHOB</name>
<keyword evidence="2" id="KW-1185">Reference proteome</keyword>
<dbReference type="RefSeq" id="WP_242648550.1">
    <property type="nucleotide sequence ID" value="NZ_FQWM01000002.1"/>
</dbReference>